<reference evidence="2" key="1">
    <citation type="submission" date="2023-10" db="EMBL/GenBank/DDBJ databases">
        <title>Genome assembly of Pristionchus species.</title>
        <authorList>
            <person name="Yoshida K."/>
            <person name="Sommer R.J."/>
        </authorList>
    </citation>
    <scope>NUCLEOTIDE SEQUENCE</scope>
    <source>
        <strain evidence="2">RS5133</strain>
    </source>
</reference>
<dbReference type="Proteomes" id="UP001432322">
    <property type="component" value="Unassembled WGS sequence"/>
</dbReference>
<evidence type="ECO:0000256" key="1">
    <source>
        <dbReference type="SAM" id="SignalP"/>
    </source>
</evidence>
<keyword evidence="1" id="KW-0732">Signal</keyword>
<sequence length="109" mass="11703">MAFRQFFAAVFLPVVALSLYCHTHETTVGATIDGAEKSSVECPITARFCVSSYKHVSGENGSATMMEARGCGDNHVCLPFILHQSTGCLGSGYGKLCCCISDQCNDELR</sequence>
<evidence type="ECO:0000313" key="3">
    <source>
        <dbReference type="Proteomes" id="UP001432322"/>
    </source>
</evidence>
<dbReference type="AlphaFoldDB" id="A0AAV5URP2"/>
<protein>
    <submittedName>
        <fullName evidence="2">Uncharacterized protein</fullName>
    </submittedName>
</protein>
<keyword evidence="3" id="KW-1185">Reference proteome</keyword>
<dbReference type="SUPFAM" id="SSF57302">
    <property type="entry name" value="Snake toxin-like"/>
    <property type="match status" value="1"/>
</dbReference>
<name>A0AAV5URP2_9BILA</name>
<comment type="caution">
    <text evidence="2">The sequence shown here is derived from an EMBL/GenBank/DDBJ whole genome shotgun (WGS) entry which is preliminary data.</text>
</comment>
<feature type="signal peptide" evidence="1">
    <location>
        <begin position="1"/>
        <end position="18"/>
    </location>
</feature>
<organism evidence="2 3">
    <name type="scientific">Pristionchus fissidentatus</name>
    <dbReference type="NCBI Taxonomy" id="1538716"/>
    <lineage>
        <taxon>Eukaryota</taxon>
        <taxon>Metazoa</taxon>
        <taxon>Ecdysozoa</taxon>
        <taxon>Nematoda</taxon>
        <taxon>Chromadorea</taxon>
        <taxon>Rhabditida</taxon>
        <taxon>Rhabditina</taxon>
        <taxon>Diplogasteromorpha</taxon>
        <taxon>Diplogasteroidea</taxon>
        <taxon>Neodiplogasteridae</taxon>
        <taxon>Pristionchus</taxon>
    </lineage>
</organism>
<feature type="chain" id="PRO_5043641312" evidence="1">
    <location>
        <begin position="19"/>
        <end position="109"/>
    </location>
</feature>
<dbReference type="EMBL" id="BTSY01000001">
    <property type="protein sequence ID" value="GMT09796.1"/>
    <property type="molecule type" value="Genomic_DNA"/>
</dbReference>
<accession>A0AAV5URP2</accession>
<dbReference type="InterPro" id="IPR045860">
    <property type="entry name" value="Snake_toxin-like_sf"/>
</dbReference>
<proteinExistence type="predicted"/>
<evidence type="ECO:0000313" key="2">
    <source>
        <dbReference type="EMBL" id="GMT09796.1"/>
    </source>
</evidence>
<gene>
    <name evidence="2" type="ORF">PFISCL1PPCAC_1093</name>
</gene>